<dbReference type="OrthoDB" id="9802553at2"/>
<evidence type="ECO:0000313" key="9">
    <source>
        <dbReference type="EMBL" id="THF80809.1"/>
    </source>
</evidence>
<dbReference type="RefSeq" id="WP_136369648.1">
    <property type="nucleotide sequence ID" value="NZ_SSOB01000010.1"/>
</dbReference>
<keyword evidence="9" id="KW-0282">Flagellum</keyword>
<evidence type="ECO:0000259" key="8">
    <source>
        <dbReference type="Pfam" id="PF22638"/>
    </source>
</evidence>
<evidence type="ECO:0000256" key="3">
    <source>
        <dbReference type="ARBA" id="ARBA00009677"/>
    </source>
</evidence>
<dbReference type="GO" id="GO:0005198">
    <property type="term" value="F:structural molecule activity"/>
    <property type="evidence" value="ECO:0007669"/>
    <property type="project" value="InterPro"/>
</dbReference>
<dbReference type="Pfam" id="PF06429">
    <property type="entry name" value="Flg_bbr_C"/>
    <property type="match status" value="1"/>
</dbReference>
<evidence type="ECO:0000256" key="5">
    <source>
        <dbReference type="ARBA" id="ARBA00022525"/>
    </source>
</evidence>
<dbReference type="GO" id="GO:0005576">
    <property type="term" value="C:extracellular region"/>
    <property type="evidence" value="ECO:0007669"/>
    <property type="project" value="UniProtKB-SubCell"/>
</dbReference>
<reference evidence="9 10" key="1">
    <citation type="submission" date="2019-04" db="EMBL/GenBank/DDBJ databases">
        <title>Cohnella sp. nov. isolated from preserved vegetables.</title>
        <authorList>
            <person name="Lin S.-Y."/>
            <person name="Hung M.-H."/>
            <person name="Young C.-C."/>
        </authorList>
    </citation>
    <scope>NUCLEOTIDE SEQUENCE [LARGE SCALE GENOMIC DNA]</scope>
    <source>
        <strain evidence="9 10">CC-MHH1044</strain>
    </source>
</reference>
<dbReference type="Proteomes" id="UP000310636">
    <property type="component" value="Unassembled WGS sequence"/>
</dbReference>
<feature type="domain" description="Flagellar hook-associated protein FlgK helical" evidence="8">
    <location>
        <begin position="102"/>
        <end position="286"/>
    </location>
</feature>
<dbReference type="EMBL" id="SSOB01000010">
    <property type="protein sequence ID" value="THF80809.1"/>
    <property type="molecule type" value="Genomic_DNA"/>
</dbReference>
<organism evidence="9 10">
    <name type="scientific">Cohnella fermenti</name>
    <dbReference type="NCBI Taxonomy" id="2565925"/>
    <lineage>
        <taxon>Bacteria</taxon>
        <taxon>Bacillati</taxon>
        <taxon>Bacillota</taxon>
        <taxon>Bacilli</taxon>
        <taxon>Bacillales</taxon>
        <taxon>Paenibacillaceae</taxon>
        <taxon>Cohnella</taxon>
    </lineage>
</organism>
<dbReference type="PANTHER" id="PTHR30033">
    <property type="entry name" value="FLAGELLAR HOOK-ASSOCIATED PROTEIN 1"/>
    <property type="match status" value="1"/>
</dbReference>
<evidence type="ECO:0000313" key="10">
    <source>
        <dbReference type="Proteomes" id="UP000310636"/>
    </source>
</evidence>
<dbReference type="InterPro" id="IPR053927">
    <property type="entry name" value="FlgK_helical"/>
</dbReference>
<keyword evidence="9" id="KW-0969">Cilium</keyword>
<evidence type="ECO:0000256" key="4">
    <source>
        <dbReference type="ARBA" id="ARBA00016244"/>
    </source>
</evidence>
<dbReference type="GO" id="GO:0009424">
    <property type="term" value="C:bacterial-type flagellum hook"/>
    <property type="evidence" value="ECO:0007669"/>
    <property type="project" value="InterPro"/>
</dbReference>
<dbReference type="GO" id="GO:0044780">
    <property type="term" value="P:bacterial-type flagellum assembly"/>
    <property type="evidence" value="ECO:0007669"/>
    <property type="project" value="InterPro"/>
</dbReference>
<dbReference type="Pfam" id="PF22638">
    <property type="entry name" value="FlgK_D1"/>
    <property type="match status" value="1"/>
</dbReference>
<proteinExistence type="inferred from homology"/>
<protein>
    <recommendedName>
        <fullName evidence="4">Flagellar hook-associated protein 1</fullName>
    </recommendedName>
</protein>
<name>A0A4S4C164_9BACL</name>
<keyword evidence="10" id="KW-1185">Reference proteome</keyword>
<comment type="similarity">
    <text evidence="3">Belongs to the flagella basal body rod proteins family.</text>
</comment>
<keyword evidence="9" id="KW-0966">Cell projection</keyword>
<feature type="domain" description="Flagellar basal-body/hook protein C-terminal" evidence="7">
    <location>
        <begin position="477"/>
        <end position="517"/>
    </location>
</feature>
<evidence type="ECO:0000259" key="7">
    <source>
        <dbReference type="Pfam" id="PF06429"/>
    </source>
</evidence>
<dbReference type="InterPro" id="IPR010930">
    <property type="entry name" value="Flg_bb/hook_C_dom"/>
</dbReference>
<comment type="subcellular location">
    <subcellularLocation>
        <location evidence="1">Bacterial flagellum</location>
    </subcellularLocation>
    <subcellularLocation>
        <location evidence="2">Secreted</location>
    </subcellularLocation>
</comment>
<gene>
    <name evidence="9" type="primary">flgK</name>
    <name evidence="9" type="ORF">E6C55_10015</name>
</gene>
<comment type="caution">
    <text evidence="9">The sequence shown here is derived from an EMBL/GenBank/DDBJ whole genome shotgun (WGS) entry which is preliminary data.</text>
</comment>
<dbReference type="InterPro" id="IPR002371">
    <property type="entry name" value="FlgK"/>
</dbReference>
<evidence type="ECO:0000256" key="1">
    <source>
        <dbReference type="ARBA" id="ARBA00004365"/>
    </source>
</evidence>
<accession>A0A4S4C164</accession>
<dbReference type="AlphaFoldDB" id="A0A4S4C164"/>
<dbReference type="SUPFAM" id="SSF64518">
    <property type="entry name" value="Phase 1 flagellin"/>
    <property type="match status" value="1"/>
</dbReference>
<dbReference type="PANTHER" id="PTHR30033:SF1">
    <property type="entry name" value="FLAGELLAR HOOK-ASSOCIATED PROTEIN 1"/>
    <property type="match status" value="1"/>
</dbReference>
<evidence type="ECO:0000256" key="2">
    <source>
        <dbReference type="ARBA" id="ARBA00004613"/>
    </source>
</evidence>
<evidence type="ECO:0000256" key="6">
    <source>
        <dbReference type="ARBA" id="ARBA00023143"/>
    </source>
</evidence>
<keyword evidence="6" id="KW-0975">Bacterial flagellum</keyword>
<sequence length="524" mass="55906">MTSSFLGIETSKRALLTTSLALQTVGQNVANASTEGYTRQKVNVSASRPQEAVGLYTSTTASQIGTGVQADSITRIRESYLDTQYRRENQNLGYWSVRNSNLESIQSIMNEPTENGIRGVMDEFWDSLEVLNSDPTLLSARVNVISTATNMVDTFNQADASLTKLSSDLDGNITSKVSEANTLITSIAQLNDYIRKAEGLGGNANDYRDQRDLALDKLSQIANIEYAETPEGDFTLSVAGVEVVNNRDATLLTEDAANTATAGELAGYVQAKADIEHIRTQLNALVTSFVSGDVDVTLENGYVAAQDMVAKNDVTLANGSTITAGTTIPAGSEITSSVTFTVQGFNGLHSLGYGTGTPATAGVPFFTSTDGGAITMANIQVNPTVASDTSKVAASAKYENVSGTNTTIKGNSDIAFALSSLRDKTFSYSESATNLTSGTIDDYFRAVTSELGITASEATRNMDNQQNLVDAADSRRQEVSGVSLDEEMTDIIKFQHTYNAAARMMTTVDEMLDRVINSMGRVGL</sequence>
<dbReference type="NCBIfam" id="TIGR02492">
    <property type="entry name" value="flgK_ends"/>
    <property type="match status" value="1"/>
</dbReference>
<keyword evidence="5" id="KW-0964">Secreted</keyword>